<dbReference type="Proteomes" id="UP001066276">
    <property type="component" value="Chromosome 8"/>
</dbReference>
<dbReference type="AlphaFoldDB" id="A0AAV7NSC2"/>
<evidence type="ECO:0000313" key="1">
    <source>
        <dbReference type="EMBL" id="KAJ1117924.1"/>
    </source>
</evidence>
<sequence length="50" mass="5245">VPSPSFLLQPATSLSSCAWVTDTAAAAPPFPLPLQQALARWLPCVVSPLK</sequence>
<name>A0AAV7NSC2_PLEWA</name>
<gene>
    <name evidence="1" type="ORF">NDU88_006120</name>
</gene>
<reference evidence="1" key="1">
    <citation type="journal article" date="2022" name="bioRxiv">
        <title>Sequencing and chromosome-scale assembly of the giantPleurodeles waltlgenome.</title>
        <authorList>
            <person name="Brown T."/>
            <person name="Elewa A."/>
            <person name="Iarovenko S."/>
            <person name="Subramanian E."/>
            <person name="Araus A.J."/>
            <person name="Petzold A."/>
            <person name="Susuki M."/>
            <person name="Suzuki K.-i.T."/>
            <person name="Hayashi T."/>
            <person name="Toyoda A."/>
            <person name="Oliveira C."/>
            <person name="Osipova E."/>
            <person name="Leigh N.D."/>
            <person name="Simon A."/>
            <person name="Yun M.H."/>
        </authorList>
    </citation>
    <scope>NUCLEOTIDE SEQUENCE</scope>
    <source>
        <strain evidence="1">20211129_DDA</strain>
        <tissue evidence="1">Liver</tissue>
    </source>
</reference>
<comment type="caution">
    <text evidence="1">The sequence shown here is derived from an EMBL/GenBank/DDBJ whole genome shotgun (WGS) entry which is preliminary data.</text>
</comment>
<feature type="non-terminal residue" evidence="1">
    <location>
        <position position="1"/>
    </location>
</feature>
<accession>A0AAV7NSC2</accession>
<evidence type="ECO:0000313" key="2">
    <source>
        <dbReference type="Proteomes" id="UP001066276"/>
    </source>
</evidence>
<keyword evidence="2" id="KW-1185">Reference proteome</keyword>
<protein>
    <submittedName>
        <fullName evidence="1">Uncharacterized protein</fullName>
    </submittedName>
</protein>
<proteinExistence type="predicted"/>
<dbReference type="EMBL" id="JANPWB010000012">
    <property type="protein sequence ID" value="KAJ1117924.1"/>
    <property type="molecule type" value="Genomic_DNA"/>
</dbReference>
<feature type="non-terminal residue" evidence="1">
    <location>
        <position position="50"/>
    </location>
</feature>
<organism evidence="1 2">
    <name type="scientific">Pleurodeles waltl</name>
    <name type="common">Iberian ribbed newt</name>
    <dbReference type="NCBI Taxonomy" id="8319"/>
    <lineage>
        <taxon>Eukaryota</taxon>
        <taxon>Metazoa</taxon>
        <taxon>Chordata</taxon>
        <taxon>Craniata</taxon>
        <taxon>Vertebrata</taxon>
        <taxon>Euteleostomi</taxon>
        <taxon>Amphibia</taxon>
        <taxon>Batrachia</taxon>
        <taxon>Caudata</taxon>
        <taxon>Salamandroidea</taxon>
        <taxon>Salamandridae</taxon>
        <taxon>Pleurodelinae</taxon>
        <taxon>Pleurodeles</taxon>
    </lineage>
</organism>